<name>A0A0F9LV12_9ZZZZ</name>
<comment type="caution">
    <text evidence="2">The sequence shown here is derived from an EMBL/GenBank/DDBJ whole genome shotgun (WGS) entry which is preliminary data.</text>
</comment>
<feature type="domain" description="Polymerase/histidinol phosphatase N-terminal" evidence="1">
    <location>
        <begin position="6"/>
        <end position="73"/>
    </location>
</feature>
<dbReference type="PANTHER" id="PTHR32294">
    <property type="entry name" value="DNA POLYMERASE III SUBUNIT ALPHA"/>
    <property type="match status" value="1"/>
</dbReference>
<dbReference type="AlphaFoldDB" id="A0A0F9LV12"/>
<organism evidence="2">
    <name type="scientific">marine sediment metagenome</name>
    <dbReference type="NCBI Taxonomy" id="412755"/>
    <lineage>
        <taxon>unclassified sequences</taxon>
        <taxon>metagenomes</taxon>
        <taxon>ecological metagenomes</taxon>
    </lineage>
</organism>
<protein>
    <recommendedName>
        <fullName evidence="1">Polymerase/histidinol phosphatase N-terminal domain-containing protein</fullName>
    </recommendedName>
</protein>
<dbReference type="InterPro" id="IPR004013">
    <property type="entry name" value="PHP_dom"/>
</dbReference>
<dbReference type="GO" id="GO:0008408">
    <property type="term" value="F:3'-5' exonuclease activity"/>
    <property type="evidence" value="ECO:0007669"/>
    <property type="project" value="InterPro"/>
</dbReference>
<dbReference type="InterPro" id="IPR003141">
    <property type="entry name" value="Pol/His_phosphatase_N"/>
</dbReference>
<dbReference type="Pfam" id="PF02811">
    <property type="entry name" value="PHP"/>
    <property type="match status" value="1"/>
</dbReference>
<dbReference type="SMART" id="SM00481">
    <property type="entry name" value="POLIIIAc"/>
    <property type="match status" value="1"/>
</dbReference>
<dbReference type="InterPro" id="IPR016195">
    <property type="entry name" value="Pol/histidinol_Pase-like"/>
</dbReference>
<evidence type="ECO:0000313" key="2">
    <source>
        <dbReference type="EMBL" id="KKM98984.1"/>
    </source>
</evidence>
<evidence type="ECO:0000259" key="1">
    <source>
        <dbReference type="SMART" id="SM00481"/>
    </source>
</evidence>
<accession>A0A0F9LV12</accession>
<dbReference type="EMBL" id="LAZR01005552">
    <property type="protein sequence ID" value="KKM98984.1"/>
    <property type="molecule type" value="Genomic_DNA"/>
</dbReference>
<dbReference type="PANTHER" id="PTHR32294:SF0">
    <property type="entry name" value="DNA POLYMERASE III SUBUNIT ALPHA"/>
    <property type="match status" value="1"/>
</dbReference>
<dbReference type="SUPFAM" id="SSF89550">
    <property type="entry name" value="PHP domain-like"/>
    <property type="match status" value="1"/>
</dbReference>
<dbReference type="Gene3D" id="3.20.20.140">
    <property type="entry name" value="Metal-dependent hydrolases"/>
    <property type="match status" value="1"/>
</dbReference>
<gene>
    <name evidence="2" type="ORF">LCGC14_1152340</name>
</gene>
<reference evidence="2" key="1">
    <citation type="journal article" date="2015" name="Nature">
        <title>Complex archaea that bridge the gap between prokaryotes and eukaryotes.</title>
        <authorList>
            <person name="Spang A."/>
            <person name="Saw J.H."/>
            <person name="Jorgensen S.L."/>
            <person name="Zaremba-Niedzwiedzka K."/>
            <person name="Martijn J."/>
            <person name="Lind A.E."/>
            <person name="van Eijk R."/>
            <person name="Schleper C."/>
            <person name="Guy L."/>
            <person name="Ettema T.J."/>
        </authorList>
    </citation>
    <scope>NUCLEOTIDE SEQUENCE</scope>
</reference>
<dbReference type="GO" id="GO:0006260">
    <property type="term" value="P:DNA replication"/>
    <property type="evidence" value="ECO:0007669"/>
    <property type="project" value="InterPro"/>
</dbReference>
<proteinExistence type="predicted"/>
<feature type="non-terminal residue" evidence="2">
    <location>
        <position position="395"/>
    </location>
</feature>
<dbReference type="InterPro" id="IPR004805">
    <property type="entry name" value="DnaE2/DnaE/PolC"/>
</dbReference>
<sequence length="395" mass="45097">MNNCYVPLHNHSFYSLLDGLPSPRRIAERAREINAPALALTDHGSIFGIVEHQKACEKVGIKPIGGIELYMCLDDPTIKTNQNNKRHHLTILAKNAEGVKTLMALVSATNRPDWFYRKPRIDLKHLAEFAADGNLICLSGCLASELSHALFTDEKVEIGGKFYDGVGAACTYSDEISRIEEAKQLLRPDWQDNAVQVIRKYQKAFGVENYYLEIQEEGMVSQKIVVECLRQLAKDLKIKSVATLDSHYACKEDYDDHIILLCSQLHTTMEEQERMRSQGGDTMAFFYLDQFYIFDGDEMAEHYTPEEMEMSLEIADRIDGIKLGRNPCLPKYTNETIEKTKIDSITFLKNTCVAEAKTKLAHLTDEQKKVYWDRLKHELSVIREAGLADYFLIVW</sequence>